<dbReference type="AlphaFoldDB" id="A0A516KJ18"/>
<dbReference type="GO" id="GO:0005524">
    <property type="term" value="F:ATP binding"/>
    <property type="evidence" value="ECO:0007669"/>
    <property type="project" value="UniProtKB-KW"/>
</dbReference>
<dbReference type="Gene3D" id="3.30.200.20">
    <property type="entry name" value="Phosphorylase Kinase, domain 1"/>
    <property type="match status" value="1"/>
</dbReference>
<evidence type="ECO:0000256" key="3">
    <source>
        <dbReference type="ARBA" id="ARBA00012128"/>
    </source>
</evidence>
<evidence type="ECO:0000256" key="6">
    <source>
        <dbReference type="ARBA" id="ARBA00022777"/>
    </source>
</evidence>
<dbReference type="InterPro" id="IPR002575">
    <property type="entry name" value="Aminoglycoside_PTrfase"/>
</dbReference>
<evidence type="ECO:0000259" key="8">
    <source>
        <dbReference type="Pfam" id="PF01636"/>
    </source>
</evidence>
<dbReference type="OrthoDB" id="9777791at2"/>
<evidence type="ECO:0000256" key="4">
    <source>
        <dbReference type="ARBA" id="ARBA00022679"/>
    </source>
</evidence>
<evidence type="ECO:0000313" key="9">
    <source>
        <dbReference type="EMBL" id="QDP41346.1"/>
    </source>
</evidence>
<dbReference type="RefSeq" id="WP_143895799.1">
    <property type="nucleotide sequence ID" value="NZ_CP041666.1"/>
</dbReference>
<dbReference type="Pfam" id="PF01636">
    <property type="entry name" value="APH"/>
    <property type="match status" value="1"/>
</dbReference>
<dbReference type="InterPro" id="IPR011009">
    <property type="entry name" value="Kinase-like_dom_sf"/>
</dbReference>
<sequence length="352" mass="41082">MLKPFTMENAINHIKANTCLFSTNSILHCQEIGDGNMNYIFRIQDQEKLGNSYIVKQALPFMRSVGPSWPLTAERIKVEYDALKKLHTICPNAVPETYYFNEEHSLFLMQDLSSLETLRQGLTEQKSFDYLPQRLGEFLAKVFFDTSEYGTNTRERQELKKTFLNVPMCQISEEFIFSYPFRNHGMNRFHPDLLNDVQNIWDDRSLQKEVAYLKNQFRTTKQCLIHGDLHTGSLMVSEQDMFIIDTEFACYGPIGFDIGLFIGHVLLNYCVQIQNKCYAYGEYELEMLRSVWHEFQYVFQSLTNQSDHRKLFTSIFQDSLGFAGCEMLRRVIGTSGVEEIENISKRGRNKGW</sequence>
<proteinExistence type="inferred from homology"/>
<keyword evidence="5" id="KW-0547">Nucleotide-binding</keyword>
<accession>A0A516KJ18</accession>
<dbReference type="EMBL" id="CP041666">
    <property type="protein sequence ID" value="QDP41346.1"/>
    <property type="molecule type" value="Genomic_DNA"/>
</dbReference>
<feature type="domain" description="Aminoglycoside phosphotransferase" evidence="8">
    <location>
        <begin position="29"/>
        <end position="262"/>
    </location>
</feature>
<protein>
    <recommendedName>
        <fullName evidence="3">S-methyl-5-thioribose kinase</fullName>
        <ecNumber evidence="3">2.7.1.100</ecNumber>
    </recommendedName>
</protein>
<keyword evidence="6 9" id="KW-0418">Kinase</keyword>
<evidence type="ECO:0000256" key="2">
    <source>
        <dbReference type="ARBA" id="ARBA00011738"/>
    </source>
</evidence>
<organism evidence="9 10">
    <name type="scientific">Radiobacillus deserti</name>
    <dbReference type="NCBI Taxonomy" id="2594883"/>
    <lineage>
        <taxon>Bacteria</taxon>
        <taxon>Bacillati</taxon>
        <taxon>Bacillota</taxon>
        <taxon>Bacilli</taxon>
        <taxon>Bacillales</taxon>
        <taxon>Bacillaceae</taxon>
        <taxon>Radiobacillus</taxon>
    </lineage>
</organism>
<dbReference type="GO" id="GO:0009086">
    <property type="term" value="P:methionine biosynthetic process"/>
    <property type="evidence" value="ECO:0007669"/>
    <property type="project" value="InterPro"/>
</dbReference>
<comment type="similarity">
    <text evidence="1">Belongs to the methylthioribose kinase family.</text>
</comment>
<gene>
    <name evidence="9" type="primary">mtnK</name>
    <name evidence="9" type="ORF">FN924_14835</name>
</gene>
<evidence type="ECO:0000256" key="1">
    <source>
        <dbReference type="ARBA" id="ARBA00010165"/>
    </source>
</evidence>
<dbReference type="NCBIfam" id="TIGR01767">
    <property type="entry name" value="MTRK"/>
    <property type="match status" value="1"/>
</dbReference>
<dbReference type="KEGG" id="aqt:FN924_14835"/>
<name>A0A516KJ18_9BACI</name>
<reference evidence="9 10" key="1">
    <citation type="submission" date="2019-07" db="EMBL/GenBank/DDBJ databases">
        <authorList>
            <person name="Li J."/>
        </authorList>
    </citation>
    <scope>NUCLEOTIDE SEQUENCE [LARGE SCALE GENOMIC DNA]</scope>
    <source>
        <strain evidence="9 10">TKL69</strain>
    </source>
</reference>
<dbReference type="SUPFAM" id="SSF56112">
    <property type="entry name" value="Protein kinase-like (PK-like)"/>
    <property type="match status" value="1"/>
</dbReference>
<keyword evidence="4 9" id="KW-0808">Transferase</keyword>
<dbReference type="GO" id="GO:0046522">
    <property type="term" value="F:S-methyl-5-thioribose kinase activity"/>
    <property type="evidence" value="ECO:0007669"/>
    <property type="project" value="UniProtKB-EC"/>
</dbReference>
<dbReference type="PANTHER" id="PTHR34273">
    <property type="entry name" value="METHYLTHIORIBOSE KINASE"/>
    <property type="match status" value="1"/>
</dbReference>
<evidence type="ECO:0000313" key="10">
    <source>
        <dbReference type="Proteomes" id="UP000315215"/>
    </source>
</evidence>
<dbReference type="InterPro" id="IPR009212">
    <property type="entry name" value="Methylthioribose_kinase"/>
</dbReference>
<dbReference type="Gene3D" id="3.90.1200.10">
    <property type="match status" value="1"/>
</dbReference>
<dbReference type="PANTHER" id="PTHR34273:SF2">
    <property type="entry name" value="METHYLTHIORIBOSE KINASE"/>
    <property type="match status" value="1"/>
</dbReference>
<evidence type="ECO:0000256" key="7">
    <source>
        <dbReference type="ARBA" id="ARBA00022840"/>
    </source>
</evidence>
<keyword evidence="10" id="KW-1185">Reference proteome</keyword>
<dbReference type="EC" id="2.7.1.100" evidence="3"/>
<keyword evidence="7" id="KW-0067">ATP-binding</keyword>
<dbReference type="Proteomes" id="UP000315215">
    <property type="component" value="Chromosome"/>
</dbReference>
<comment type="subunit">
    <text evidence="2">Homodimer.</text>
</comment>
<evidence type="ECO:0000256" key="5">
    <source>
        <dbReference type="ARBA" id="ARBA00022741"/>
    </source>
</evidence>